<dbReference type="EMBL" id="MU006221">
    <property type="protein sequence ID" value="KAF2829096.1"/>
    <property type="molecule type" value="Genomic_DNA"/>
</dbReference>
<keyword evidence="1" id="KW-1133">Transmembrane helix</keyword>
<organism evidence="2 3">
    <name type="scientific">Ophiobolus disseminans</name>
    <dbReference type="NCBI Taxonomy" id="1469910"/>
    <lineage>
        <taxon>Eukaryota</taxon>
        <taxon>Fungi</taxon>
        <taxon>Dikarya</taxon>
        <taxon>Ascomycota</taxon>
        <taxon>Pezizomycotina</taxon>
        <taxon>Dothideomycetes</taxon>
        <taxon>Pleosporomycetidae</taxon>
        <taxon>Pleosporales</taxon>
        <taxon>Pleosporineae</taxon>
        <taxon>Phaeosphaeriaceae</taxon>
        <taxon>Ophiobolus</taxon>
    </lineage>
</organism>
<keyword evidence="1" id="KW-0472">Membrane</keyword>
<dbReference type="AlphaFoldDB" id="A0A6A7A7D6"/>
<dbReference type="Proteomes" id="UP000799424">
    <property type="component" value="Unassembled WGS sequence"/>
</dbReference>
<accession>A0A6A7A7D6</accession>
<protein>
    <submittedName>
        <fullName evidence="2">Uncharacterized protein</fullName>
    </submittedName>
</protein>
<keyword evidence="3" id="KW-1185">Reference proteome</keyword>
<keyword evidence="1" id="KW-0812">Transmembrane</keyword>
<evidence type="ECO:0000256" key="1">
    <source>
        <dbReference type="SAM" id="Phobius"/>
    </source>
</evidence>
<proteinExistence type="predicted"/>
<evidence type="ECO:0000313" key="2">
    <source>
        <dbReference type="EMBL" id="KAF2829096.1"/>
    </source>
</evidence>
<gene>
    <name evidence="2" type="ORF">CC86DRAFT_403749</name>
</gene>
<reference evidence="2" key="1">
    <citation type="journal article" date="2020" name="Stud. Mycol.">
        <title>101 Dothideomycetes genomes: a test case for predicting lifestyles and emergence of pathogens.</title>
        <authorList>
            <person name="Haridas S."/>
            <person name="Albert R."/>
            <person name="Binder M."/>
            <person name="Bloem J."/>
            <person name="Labutti K."/>
            <person name="Salamov A."/>
            <person name="Andreopoulos B."/>
            <person name="Baker S."/>
            <person name="Barry K."/>
            <person name="Bills G."/>
            <person name="Bluhm B."/>
            <person name="Cannon C."/>
            <person name="Castanera R."/>
            <person name="Culley D."/>
            <person name="Daum C."/>
            <person name="Ezra D."/>
            <person name="Gonzalez J."/>
            <person name="Henrissat B."/>
            <person name="Kuo A."/>
            <person name="Liang C."/>
            <person name="Lipzen A."/>
            <person name="Lutzoni F."/>
            <person name="Magnuson J."/>
            <person name="Mondo S."/>
            <person name="Nolan M."/>
            <person name="Ohm R."/>
            <person name="Pangilinan J."/>
            <person name="Park H.-J."/>
            <person name="Ramirez L."/>
            <person name="Alfaro M."/>
            <person name="Sun H."/>
            <person name="Tritt A."/>
            <person name="Yoshinaga Y."/>
            <person name="Zwiers L.-H."/>
            <person name="Turgeon B."/>
            <person name="Goodwin S."/>
            <person name="Spatafora J."/>
            <person name="Crous P."/>
            <person name="Grigoriev I."/>
        </authorList>
    </citation>
    <scope>NUCLEOTIDE SEQUENCE</scope>
    <source>
        <strain evidence="2">CBS 113818</strain>
    </source>
</reference>
<evidence type="ECO:0000313" key="3">
    <source>
        <dbReference type="Proteomes" id="UP000799424"/>
    </source>
</evidence>
<name>A0A6A7A7D6_9PLEO</name>
<sequence>MRPSQPDPTYLASYNTAHSDHCHGIIRTNHTTLTSIFSTTTMSTPVSDPDSTHHLTSAYGEHIASILIAVLILSWFVHVVHKARQGYGTGNIYHRIFQNMFYCGAVGGLHDEESGEMKP</sequence>
<feature type="transmembrane region" description="Helical" evidence="1">
    <location>
        <begin position="62"/>
        <end position="80"/>
    </location>
</feature>